<comment type="caution">
    <text evidence="2">The sequence shown here is derived from an EMBL/GenBank/DDBJ whole genome shotgun (WGS) entry which is preliminary data.</text>
</comment>
<dbReference type="Proteomes" id="UP000196368">
    <property type="component" value="Unassembled WGS sequence"/>
</dbReference>
<feature type="domain" description="Peptidase C39-like" evidence="1">
    <location>
        <begin position="156"/>
        <end position="285"/>
    </location>
</feature>
<dbReference type="AlphaFoldDB" id="A0A1Y4DIW8"/>
<keyword evidence="3" id="KW-1185">Reference proteome</keyword>
<gene>
    <name evidence="2" type="ORF">B5F75_06480</name>
</gene>
<dbReference type="InterPro" id="IPR039564">
    <property type="entry name" value="Peptidase_C39-like"/>
</dbReference>
<organism evidence="2 3">
    <name type="scientific">Candidatus Avelusimicrobium gallicola</name>
    <dbReference type="NCBI Taxonomy" id="2562704"/>
    <lineage>
        <taxon>Bacteria</taxon>
        <taxon>Pseudomonadati</taxon>
        <taxon>Elusimicrobiota</taxon>
        <taxon>Elusimicrobia</taxon>
        <taxon>Elusimicrobiales</taxon>
        <taxon>Elusimicrobiaceae</taxon>
        <taxon>Candidatus Avelusimicrobium</taxon>
    </lineage>
</organism>
<name>A0A1Y4DIW8_9BACT</name>
<dbReference type="Gene3D" id="3.90.70.10">
    <property type="entry name" value="Cysteine proteinases"/>
    <property type="match status" value="1"/>
</dbReference>
<protein>
    <recommendedName>
        <fullName evidence="1">Peptidase C39-like domain-containing protein</fullName>
    </recommendedName>
</protein>
<proteinExistence type="predicted"/>
<sequence length="319" mass="35118">MVQHASWQSPVLNAFHTPADVERESFTDGIRTELSAPIQTAFPFASLVFSLNYAAPKDSFILLEAQVLEEGKWSDFFKLGLFSQGIKKSFPSQDSAFGRVETDELALARPAQAYRYRIQFCGEAKLTLLAASAVRSPFEYEENKAARLPAGHFQKEIAPISQMELNHPDRRRVCSPVSLCMALNALGVACSAEEVMQGVYDASANIYGNWVFNTAYAGSCGVQAYVRRFGALSELKDFVTPDSLVLASIAYERGELTGAAMERTAGHLVVVCGWENGAVCVADPAALKKQTVLRAYNAREFANAWLRHKRGAAYIVRKK</sequence>
<dbReference type="RefSeq" id="WP_087289162.1">
    <property type="nucleotide sequence ID" value="NZ_NFJD01000004.1"/>
</dbReference>
<dbReference type="EMBL" id="NFJD01000004">
    <property type="protein sequence ID" value="OUO56260.1"/>
    <property type="molecule type" value="Genomic_DNA"/>
</dbReference>
<evidence type="ECO:0000313" key="2">
    <source>
        <dbReference type="EMBL" id="OUO56260.1"/>
    </source>
</evidence>
<accession>A0A1Y4DIW8</accession>
<dbReference type="OrthoDB" id="9789941at2"/>
<evidence type="ECO:0000259" key="1">
    <source>
        <dbReference type="Pfam" id="PF13529"/>
    </source>
</evidence>
<evidence type="ECO:0000313" key="3">
    <source>
        <dbReference type="Proteomes" id="UP000196368"/>
    </source>
</evidence>
<reference evidence="3" key="1">
    <citation type="submission" date="2017-04" db="EMBL/GenBank/DDBJ databases">
        <title>Function of individual gut microbiota members based on whole genome sequencing of pure cultures obtained from chicken caecum.</title>
        <authorList>
            <person name="Medvecky M."/>
            <person name="Cejkova D."/>
            <person name="Polansky O."/>
            <person name="Karasova D."/>
            <person name="Kubasova T."/>
            <person name="Cizek A."/>
            <person name="Rychlik I."/>
        </authorList>
    </citation>
    <scope>NUCLEOTIDE SEQUENCE [LARGE SCALE GENOMIC DNA]</scope>
    <source>
        <strain evidence="3">An273</strain>
    </source>
</reference>
<dbReference type="Pfam" id="PF13529">
    <property type="entry name" value="Peptidase_C39_2"/>
    <property type="match status" value="1"/>
</dbReference>